<evidence type="ECO:0000313" key="2">
    <source>
        <dbReference type="Proteomes" id="UP001177021"/>
    </source>
</evidence>
<dbReference type="Proteomes" id="UP001177021">
    <property type="component" value="Unassembled WGS sequence"/>
</dbReference>
<comment type="caution">
    <text evidence="1">The sequence shown here is derived from an EMBL/GenBank/DDBJ whole genome shotgun (WGS) entry which is preliminary data.</text>
</comment>
<evidence type="ECO:0000313" key="1">
    <source>
        <dbReference type="EMBL" id="CAJ2662700.1"/>
    </source>
</evidence>
<gene>
    <name evidence="1" type="ORF">MILVUS5_LOCUS28253</name>
</gene>
<dbReference type="EMBL" id="CASHSV030000409">
    <property type="protein sequence ID" value="CAJ2662700.1"/>
    <property type="molecule type" value="Genomic_DNA"/>
</dbReference>
<name>A0ACB0KZX5_TRIPR</name>
<reference evidence="1" key="1">
    <citation type="submission" date="2023-10" db="EMBL/GenBank/DDBJ databases">
        <authorList>
            <person name="Rodriguez Cubillos JULIANA M."/>
            <person name="De Vega J."/>
        </authorList>
    </citation>
    <scope>NUCLEOTIDE SEQUENCE</scope>
</reference>
<accession>A0ACB0KZX5</accession>
<organism evidence="1 2">
    <name type="scientific">Trifolium pratense</name>
    <name type="common">Red clover</name>
    <dbReference type="NCBI Taxonomy" id="57577"/>
    <lineage>
        <taxon>Eukaryota</taxon>
        <taxon>Viridiplantae</taxon>
        <taxon>Streptophyta</taxon>
        <taxon>Embryophyta</taxon>
        <taxon>Tracheophyta</taxon>
        <taxon>Spermatophyta</taxon>
        <taxon>Magnoliopsida</taxon>
        <taxon>eudicotyledons</taxon>
        <taxon>Gunneridae</taxon>
        <taxon>Pentapetalae</taxon>
        <taxon>rosids</taxon>
        <taxon>fabids</taxon>
        <taxon>Fabales</taxon>
        <taxon>Fabaceae</taxon>
        <taxon>Papilionoideae</taxon>
        <taxon>50 kb inversion clade</taxon>
        <taxon>NPAAA clade</taxon>
        <taxon>Hologalegina</taxon>
        <taxon>IRL clade</taxon>
        <taxon>Trifolieae</taxon>
        <taxon>Trifolium</taxon>
    </lineage>
</organism>
<protein>
    <submittedName>
        <fullName evidence="1">Uncharacterized protein</fullName>
    </submittedName>
</protein>
<proteinExistence type="predicted"/>
<keyword evidence="2" id="KW-1185">Reference proteome</keyword>
<sequence length="195" mass="22662">MKIVNQNHINLFNFLLNKCFFTHIAHNTSTIKPSNSSYNTIKKMSLFPTSISGRRRSKPQQNHHHQTWHNPSYQQKHGYETNLTTTAFYNERSPILNTNIEWKETHEAHVYKAHLPGLKRNDVRVEVDDDRVLCIICEKSASGHFVHRVTLPENSKVDHVKTYMDNGVLTIHVPKHRIGNNRVRNVQISLQISHG</sequence>